<evidence type="ECO:0000313" key="3">
    <source>
        <dbReference type="Proteomes" id="UP001209854"/>
    </source>
</evidence>
<dbReference type="InterPro" id="IPR017926">
    <property type="entry name" value="GATASE"/>
</dbReference>
<dbReference type="InterPro" id="IPR029062">
    <property type="entry name" value="Class_I_gatase-like"/>
</dbReference>
<sequence length="261" mass="29291">MRNSRNVKTLADARQIVEERKPRVMTIGLLLCDDVQTQFQSEHGHYPDMFQALLEQHDPTLQITTYRALDGQLPENTNDCDGWIISGSRHSVNDPFPWISALEAFVKQLYTDGQKTVGICFGHQLMAKALGGTVAESDKGWGIGVSVNTLLQQPDWMHPAPESPGTLRLLVSHQEQVRYLPESASLLASSDFCPYYMVTYSDHFLSIQGHPEFTKAYMEALIHSRKKVMPRSVTQKGIESIKQPVDSSVTGQWLLNYLGVS</sequence>
<accession>A0ABT3MZ34</accession>
<dbReference type="Proteomes" id="UP001209854">
    <property type="component" value="Unassembled WGS sequence"/>
</dbReference>
<reference evidence="2 3" key="1">
    <citation type="submission" date="2022-10" db="EMBL/GenBank/DDBJ databases">
        <title>High-quality genome sequences of two octocoral-associated bacteria, Endozoicomonas euniceicola EF212 and Endozoicomonas gorgoniicola PS125.</title>
        <authorList>
            <person name="Chiou Y.-J."/>
            <person name="Chen Y.-H."/>
        </authorList>
    </citation>
    <scope>NUCLEOTIDE SEQUENCE [LARGE SCALE GENOMIC DNA]</scope>
    <source>
        <strain evidence="2 3">PS125</strain>
    </source>
</reference>
<dbReference type="EMBL" id="JAPFCC010000001">
    <property type="protein sequence ID" value="MCW7554635.1"/>
    <property type="molecule type" value="Genomic_DNA"/>
</dbReference>
<evidence type="ECO:0000259" key="1">
    <source>
        <dbReference type="Pfam" id="PF00117"/>
    </source>
</evidence>
<feature type="domain" description="Glutamine amidotransferase" evidence="1">
    <location>
        <begin position="75"/>
        <end position="216"/>
    </location>
</feature>
<comment type="caution">
    <text evidence="2">The sequence shown here is derived from an EMBL/GenBank/DDBJ whole genome shotgun (WGS) entry which is preliminary data.</text>
</comment>
<keyword evidence="3" id="KW-1185">Reference proteome</keyword>
<evidence type="ECO:0000313" key="2">
    <source>
        <dbReference type="EMBL" id="MCW7554635.1"/>
    </source>
</evidence>
<dbReference type="PANTHER" id="PTHR42695">
    <property type="entry name" value="GLUTAMINE AMIDOTRANSFERASE YLR126C-RELATED"/>
    <property type="match status" value="1"/>
</dbReference>
<organism evidence="2 3">
    <name type="scientific">Endozoicomonas gorgoniicola</name>
    <dbReference type="NCBI Taxonomy" id="1234144"/>
    <lineage>
        <taxon>Bacteria</taxon>
        <taxon>Pseudomonadati</taxon>
        <taxon>Pseudomonadota</taxon>
        <taxon>Gammaproteobacteria</taxon>
        <taxon>Oceanospirillales</taxon>
        <taxon>Endozoicomonadaceae</taxon>
        <taxon>Endozoicomonas</taxon>
    </lineage>
</organism>
<dbReference type="PANTHER" id="PTHR42695:SF5">
    <property type="entry name" value="GLUTAMINE AMIDOTRANSFERASE YLR126C-RELATED"/>
    <property type="match status" value="1"/>
</dbReference>
<dbReference type="RefSeq" id="WP_262564383.1">
    <property type="nucleotide sequence ID" value="NZ_JAPFCC010000001.1"/>
</dbReference>
<dbReference type="Gene3D" id="3.40.50.880">
    <property type="match status" value="1"/>
</dbReference>
<name>A0ABT3MZ34_9GAMM</name>
<dbReference type="SUPFAM" id="SSF52317">
    <property type="entry name" value="Class I glutamine amidotransferase-like"/>
    <property type="match status" value="1"/>
</dbReference>
<protein>
    <submittedName>
        <fullName evidence="2">Type 1 glutamine amidotransferase</fullName>
    </submittedName>
</protein>
<keyword evidence="2" id="KW-0315">Glutamine amidotransferase</keyword>
<proteinExistence type="predicted"/>
<dbReference type="Pfam" id="PF00117">
    <property type="entry name" value="GATase"/>
    <property type="match status" value="1"/>
</dbReference>
<dbReference type="PROSITE" id="PS51273">
    <property type="entry name" value="GATASE_TYPE_1"/>
    <property type="match status" value="1"/>
</dbReference>
<gene>
    <name evidence="2" type="ORF">NX722_18825</name>
</gene>
<dbReference type="InterPro" id="IPR044992">
    <property type="entry name" value="ChyE-like"/>
</dbReference>
<dbReference type="CDD" id="cd01741">
    <property type="entry name" value="GATase1_1"/>
    <property type="match status" value="1"/>
</dbReference>